<feature type="domain" description="GST N-terminal" evidence="1">
    <location>
        <begin position="1"/>
        <end position="80"/>
    </location>
</feature>
<dbReference type="AlphaFoldDB" id="A0A212QKG6"/>
<gene>
    <name evidence="2" type="ORF">SAMN06265338_101689</name>
</gene>
<dbReference type="Proteomes" id="UP000198418">
    <property type="component" value="Unassembled WGS sequence"/>
</dbReference>
<dbReference type="RefSeq" id="WP_088519133.1">
    <property type="nucleotide sequence ID" value="NZ_FYDG01000001.1"/>
</dbReference>
<name>A0A212QKG6_RHOAC</name>
<dbReference type="SUPFAM" id="SSF47616">
    <property type="entry name" value="GST C-terminal domain-like"/>
    <property type="match status" value="1"/>
</dbReference>
<dbReference type="EMBL" id="FYDG01000001">
    <property type="protein sequence ID" value="SNB59867.1"/>
    <property type="molecule type" value="Genomic_DNA"/>
</dbReference>
<dbReference type="Gene3D" id="3.40.30.10">
    <property type="entry name" value="Glutaredoxin"/>
    <property type="match status" value="1"/>
</dbReference>
<dbReference type="Pfam" id="PF13417">
    <property type="entry name" value="GST_N_3"/>
    <property type="match status" value="1"/>
</dbReference>
<evidence type="ECO:0000259" key="1">
    <source>
        <dbReference type="PROSITE" id="PS50404"/>
    </source>
</evidence>
<dbReference type="CDD" id="cd03049">
    <property type="entry name" value="GST_N_3"/>
    <property type="match status" value="1"/>
</dbReference>
<dbReference type="GO" id="GO:0005737">
    <property type="term" value="C:cytoplasm"/>
    <property type="evidence" value="ECO:0007669"/>
    <property type="project" value="TreeGrafter"/>
</dbReference>
<organism evidence="2 3">
    <name type="scientific">Rhodoblastus acidophilus</name>
    <name type="common">Rhodopseudomonas acidophila</name>
    <dbReference type="NCBI Taxonomy" id="1074"/>
    <lineage>
        <taxon>Bacteria</taxon>
        <taxon>Pseudomonadati</taxon>
        <taxon>Pseudomonadota</taxon>
        <taxon>Alphaproteobacteria</taxon>
        <taxon>Hyphomicrobiales</taxon>
        <taxon>Rhodoblastaceae</taxon>
        <taxon>Rhodoblastus</taxon>
    </lineage>
</organism>
<dbReference type="GO" id="GO:0016740">
    <property type="term" value="F:transferase activity"/>
    <property type="evidence" value="ECO:0007669"/>
    <property type="project" value="UniProtKB-KW"/>
</dbReference>
<evidence type="ECO:0000313" key="3">
    <source>
        <dbReference type="Proteomes" id="UP000198418"/>
    </source>
</evidence>
<accession>A0A212QKG6</accession>
<dbReference type="InterPro" id="IPR004045">
    <property type="entry name" value="Glutathione_S-Trfase_N"/>
</dbReference>
<evidence type="ECO:0000313" key="2">
    <source>
        <dbReference type="EMBL" id="SNB59867.1"/>
    </source>
</evidence>
<proteinExistence type="predicted"/>
<sequence>MKLYYSPPSPFSRKVRVAAAVLRLSEDMALTPVDTLDPADPLRDKNPLGKIPVLETNDGECIYDSAVIAAWLDEQAGGGGVIPRDPKARTRALVLEALADGLTDSAVLIVYESRYREPQERSAKWLAHQGGKIQRALAQLEQVPPALDGTPDIGQIALACALGYLDLRFSGEWRAAHPRLVAWFDDFTQRVPAFAATAGEPKLNA</sequence>
<dbReference type="PROSITE" id="PS50404">
    <property type="entry name" value="GST_NTER"/>
    <property type="match status" value="1"/>
</dbReference>
<dbReference type="CDD" id="cd03205">
    <property type="entry name" value="GST_C_6"/>
    <property type="match status" value="1"/>
</dbReference>
<dbReference type="OrthoDB" id="9795329at2"/>
<dbReference type="InterPro" id="IPR036282">
    <property type="entry name" value="Glutathione-S-Trfase_C_sf"/>
</dbReference>
<reference evidence="3" key="1">
    <citation type="submission" date="2017-06" db="EMBL/GenBank/DDBJ databases">
        <authorList>
            <person name="Varghese N."/>
            <person name="Submissions S."/>
        </authorList>
    </citation>
    <scope>NUCLEOTIDE SEQUENCE [LARGE SCALE GENOMIC DNA]</scope>
    <source>
        <strain evidence="3">DSM 137</strain>
    </source>
</reference>
<dbReference type="PANTHER" id="PTHR43968">
    <property type="match status" value="1"/>
</dbReference>
<protein>
    <submittedName>
        <fullName evidence="2">Glutathione S-transferase</fullName>
    </submittedName>
</protein>
<keyword evidence="3" id="KW-1185">Reference proteome</keyword>
<dbReference type="SUPFAM" id="SSF52833">
    <property type="entry name" value="Thioredoxin-like"/>
    <property type="match status" value="1"/>
</dbReference>
<dbReference type="Pfam" id="PF13410">
    <property type="entry name" value="GST_C_2"/>
    <property type="match status" value="1"/>
</dbReference>
<dbReference type="InterPro" id="IPR036249">
    <property type="entry name" value="Thioredoxin-like_sf"/>
</dbReference>
<dbReference type="Gene3D" id="1.20.1050.10">
    <property type="match status" value="1"/>
</dbReference>
<keyword evidence="2" id="KW-0808">Transferase</keyword>
<dbReference type="InterPro" id="IPR050983">
    <property type="entry name" value="GST_Omega/HSP26"/>
</dbReference>
<dbReference type="PANTHER" id="PTHR43968:SF6">
    <property type="entry name" value="GLUTATHIONE S-TRANSFERASE OMEGA"/>
    <property type="match status" value="1"/>
</dbReference>